<proteinExistence type="predicted"/>
<evidence type="ECO:0000313" key="2">
    <source>
        <dbReference type="EMBL" id="MFC0545720.1"/>
    </source>
</evidence>
<dbReference type="Proteomes" id="UP001589810">
    <property type="component" value="Unassembled WGS sequence"/>
</dbReference>
<sequence>MPHIATRTSEFRPFKWIGAAAMACAVAFVLGLGYGQHDANQAGSKTTAAPAWRSGALSEPFDQFVRDGSAPGSVLYTEYRAELAGMQGYGVQGPVDQGAVLLALALRCY</sequence>
<dbReference type="RefSeq" id="WP_273943749.1">
    <property type="nucleotide sequence ID" value="NZ_CP097263.1"/>
</dbReference>
<comment type="caution">
    <text evidence="2">The sequence shown here is derived from an EMBL/GenBank/DDBJ whole genome shotgun (WGS) entry which is preliminary data.</text>
</comment>
<keyword evidence="3" id="KW-1185">Reference proteome</keyword>
<gene>
    <name evidence="2" type="ORF">ACFFH7_29685</name>
</gene>
<keyword evidence="1" id="KW-1133">Transmembrane helix</keyword>
<keyword evidence="1" id="KW-0472">Membrane</keyword>
<name>A0ABV6MZH0_9PSEU</name>
<evidence type="ECO:0000256" key="1">
    <source>
        <dbReference type="SAM" id="Phobius"/>
    </source>
</evidence>
<keyword evidence="1" id="KW-0812">Transmembrane</keyword>
<reference evidence="2 3" key="1">
    <citation type="submission" date="2024-09" db="EMBL/GenBank/DDBJ databases">
        <authorList>
            <person name="Sun Q."/>
            <person name="Mori K."/>
        </authorList>
    </citation>
    <scope>NUCLEOTIDE SEQUENCE [LARGE SCALE GENOMIC DNA]</scope>
    <source>
        <strain evidence="2 3">TBRC 1432</strain>
    </source>
</reference>
<feature type="transmembrane region" description="Helical" evidence="1">
    <location>
        <begin position="16"/>
        <end position="35"/>
    </location>
</feature>
<organism evidence="2 3">
    <name type="scientific">Kutzneria chonburiensis</name>
    <dbReference type="NCBI Taxonomy" id="1483604"/>
    <lineage>
        <taxon>Bacteria</taxon>
        <taxon>Bacillati</taxon>
        <taxon>Actinomycetota</taxon>
        <taxon>Actinomycetes</taxon>
        <taxon>Pseudonocardiales</taxon>
        <taxon>Pseudonocardiaceae</taxon>
        <taxon>Kutzneria</taxon>
    </lineage>
</organism>
<evidence type="ECO:0000313" key="3">
    <source>
        <dbReference type="Proteomes" id="UP001589810"/>
    </source>
</evidence>
<protein>
    <submittedName>
        <fullName evidence="2">Uncharacterized protein</fullName>
    </submittedName>
</protein>
<dbReference type="EMBL" id="JBHLUD010000010">
    <property type="protein sequence ID" value="MFC0545720.1"/>
    <property type="molecule type" value="Genomic_DNA"/>
</dbReference>
<accession>A0ABV6MZH0</accession>